<evidence type="ECO:0000256" key="1">
    <source>
        <dbReference type="SAM" id="MobiDB-lite"/>
    </source>
</evidence>
<dbReference type="AlphaFoldDB" id="A0A2C9C3B2"/>
<proteinExistence type="predicted"/>
<accession>A0A2C9C3B2</accession>
<dbReference type="AGR" id="WB:WBGene00271819"/>
<keyword evidence="3" id="KW-0449">Lipoprotein</keyword>
<organism evidence="3 4">
    <name type="scientific">Caenorhabditis elegans</name>
    <dbReference type="NCBI Taxonomy" id="6239"/>
    <lineage>
        <taxon>Eukaryota</taxon>
        <taxon>Metazoa</taxon>
        <taxon>Ecdysozoa</taxon>
        <taxon>Nematoda</taxon>
        <taxon>Chromadorea</taxon>
        <taxon>Rhabditida</taxon>
        <taxon>Rhabditina</taxon>
        <taxon>Rhabditomorpha</taxon>
        <taxon>Rhabditoidea</taxon>
        <taxon>Rhabditidae</taxon>
        <taxon>Peloderinae</taxon>
        <taxon>Caenorhabditis</taxon>
    </lineage>
</organism>
<dbReference type="EMBL" id="BX284602">
    <property type="protein sequence ID" value="SOF58748.1"/>
    <property type="molecule type" value="Genomic_DNA"/>
</dbReference>
<sequence>MIIASFALAVAVLPAVAIFCGGKKGGPKGEKKDSVYEDLAAGDKK</sequence>
<feature type="signal peptide" evidence="2">
    <location>
        <begin position="1"/>
        <end position="17"/>
    </location>
</feature>
<gene>
    <name evidence="3" type="ORF">CELE_F10C1.23</name>
    <name evidence="3 5" type="ORF">F10C1.23</name>
</gene>
<evidence type="ECO:0000313" key="5">
    <source>
        <dbReference type="WormBase" id="F10C1.23"/>
    </source>
</evidence>
<dbReference type="InParanoid" id="A0A2C9C3B2"/>
<keyword evidence="4" id="KW-1185">Reference proteome</keyword>
<evidence type="ECO:0000313" key="4">
    <source>
        <dbReference type="Proteomes" id="UP000001940"/>
    </source>
</evidence>
<evidence type="ECO:0000313" key="3">
    <source>
        <dbReference type="EMBL" id="SOF58748.1"/>
    </source>
</evidence>
<protein>
    <submittedName>
        <fullName evidence="3">Lipoprotein</fullName>
    </submittedName>
</protein>
<reference evidence="3 4" key="1">
    <citation type="journal article" date="1998" name="Science">
        <title>Genome sequence of the nematode C. elegans: a platform for investigating biology.</title>
        <authorList>
            <consortium name="The C. elegans sequencing consortium"/>
            <person name="Sulson J.E."/>
            <person name="Waterston R."/>
        </authorList>
    </citation>
    <scope>NUCLEOTIDE SEQUENCE [LARGE SCALE GENOMIC DNA]</scope>
    <source>
        <strain evidence="3 4">Bristol N2</strain>
    </source>
</reference>
<evidence type="ECO:0000256" key="2">
    <source>
        <dbReference type="SAM" id="SignalP"/>
    </source>
</evidence>
<name>A0A2C9C3B2_CAEEL</name>
<dbReference type="WormBase" id="F10C1.23">
    <property type="protein sequence ID" value="CE52264"/>
    <property type="gene ID" value="WBGene00271819"/>
</dbReference>
<keyword evidence="2" id="KW-0732">Signal</keyword>
<feature type="chain" id="PRO_5013401775" evidence="2">
    <location>
        <begin position="18"/>
        <end position="45"/>
    </location>
</feature>
<dbReference type="Bgee" id="WBGene00271819">
    <property type="expression patterns" value="Expressed in larva and 1 other cell type or tissue"/>
</dbReference>
<feature type="compositionally biased region" description="Basic and acidic residues" evidence="1">
    <location>
        <begin position="27"/>
        <end position="45"/>
    </location>
</feature>
<feature type="region of interest" description="Disordered" evidence="1">
    <location>
        <begin position="22"/>
        <end position="45"/>
    </location>
</feature>
<dbReference type="Proteomes" id="UP000001940">
    <property type="component" value="Chromosome II"/>
</dbReference>